<keyword evidence="1" id="KW-0732">Signal</keyword>
<proteinExistence type="predicted"/>
<evidence type="ECO:0000313" key="3">
    <source>
        <dbReference type="Proteomes" id="UP001234581"/>
    </source>
</evidence>
<feature type="signal peptide" evidence="1">
    <location>
        <begin position="1"/>
        <end position="21"/>
    </location>
</feature>
<protein>
    <submittedName>
        <fullName evidence="2">Uncharacterized protein</fullName>
    </submittedName>
</protein>
<evidence type="ECO:0000313" key="2">
    <source>
        <dbReference type="EMBL" id="KAJ8663889.1"/>
    </source>
</evidence>
<dbReference type="RefSeq" id="XP_058348801.1">
    <property type="nucleotide sequence ID" value="XM_058480278.1"/>
</dbReference>
<sequence length="190" mass="22393">MARILFTISLALAALSVVVSGAPTTNNKRCEDGGDCEVFVERSDEACDYEYYDDEDEFTKRDWHVSPYCMTPWEYDVVLRMCDDDLDDLEEFYEEFYDEFYEDLGDAVTKRHRRPVFNTYANLPPRCFPYAYYDRFQTMVASYAVRDAITKRTFIPGNYHQGYGHHGGNHHGYGHGMTREEYEDWLDEHN</sequence>
<dbReference type="Proteomes" id="UP001234581">
    <property type="component" value="Unassembled WGS sequence"/>
</dbReference>
<keyword evidence="3" id="KW-1185">Reference proteome</keyword>
<dbReference type="EMBL" id="JARTCD010000001">
    <property type="protein sequence ID" value="KAJ8663889.1"/>
    <property type="molecule type" value="Genomic_DNA"/>
</dbReference>
<name>A0AAD7Y519_9FUNG</name>
<reference evidence="2 3" key="1">
    <citation type="submission" date="2023-03" db="EMBL/GenBank/DDBJ databases">
        <title>Genome sequence of Lichtheimia ornata CBS 291.66.</title>
        <authorList>
            <person name="Mohabir J.T."/>
            <person name="Shea T.P."/>
            <person name="Kurbessoian T."/>
            <person name="Berby B."/>
            <person name="Fontaine J."/>
            <person name="Livny J."/>
            <person name="Gnirke A."/>
            <person name="Stajich J.E."/>
            <person name="Cuomo C.A."/>
        </authorList>
    </citation>
    <scope>NUCLEOTIDE SEQUENCE [LARGE SCALE GENOMIC DNA]</scope>
    <source>
        <strain evidence="2">CBS 291.66</strain>
    </source>
</reference>
<comment type="caution">
    <text evidence="2">The sequence shown here is derived from an EMBL/GenBank/DDBJ whole genome shotgun (WGS) entry which is preliminary data.</text>
</comment>
<organism evidence="2 3">
    <name type="scientific">Lichtheimia ornata</name>
    <dbReference type="NCBI Taxonomy" id="688661"/>
    <lineage>
        <taxon>Eukaryota</taxon>
        <taxon>Fungi</taxon>
        <taxon>Fungi incertae sedis</taxon>
        <taxon>Mucoromycota</taxon>
        <taxon>Mucoromycotina</taxon>
        <taxon>Mucoromycetes</taxon>
        <taxon>Mucorales</taxon>
        <taxon>Lichtheimiaceae</taxon>
        <taxon>Lichtheimia</taxon>
    </lineage>
</organism>
<evidence type="ECO:0000256" key="1">
    <source>
        <dbReference type="SAM" id="SignalP"/>
    </source>
</evidence>
<dbReference type="AlphaFoldDB" id="A0AAD7Y519"/>
<feature type="chain" id="PRO_5042068488" evidence="1">
    <location>
        <begin position="22"/>
        <end position="190"/>
    </location>
</feature>
<accession>A0AAD7Y519</accession>
<gene>
    <name evidence="2" type="ORF">O0I10_000164</name>
</gene>
<dbReference type="GeneID" id="83207586"/>